<dbReference type="AlphaFoldDB" id="A0A365XZJ8"/>
<dbReference type="Pfam" id="PF12771">
    <property type="entry name" value="SusD-like_2"/>
    <property type="match status" value="1"/>
</dbReference>
<gene>
    <name evidence="2" type="ORF">DF182_03970</name>
</gene>
<proteinExistence type="predicted"/>
<evidence type="ECO:0000256" key="1">
    <source>
        <dbReference type="SAM" id="SignalP"/>
    </source>
</evidence>
<dbReference type="InterPro" id="IPR041662">
    <property type="entry name" value="SusD-like_2"/>
</dbReference>
<dbReference type="RefSeq" id="WP_113614372.1">
    <property type="nucleotide sequence ID" value="NZ_QFFJ01000001.1"/>
</dbReference>
<feature type="chain" id="PRO_5016671155" evidence="1">
    <location>
        <begin position="23"/>
        <end position="511"/>
    </location>
</feature>
<dbReference type="Gene3D" id="1.25.40.390">
    <property type="match status" value="1"/>
</dbReference>
<feature type="signal peptide" evidence="1">
    <location>
        <begin position="1"/>
        <end position="22"/>
    </location>
</feature>
<evidence type="ECO:0000313" key="3">
    <source>
        <dbReference type="Proteomes" id="UP000253410"/>
    </source>
</evidence>
<keyword evidence="2" id="KW-0449">Lipoprotein</keyword>
<keyword evidence="1" id="KW-0732">Signal</keyword>
<protein>
    <submittedName>
        <fullName evidence="2">SusD/RagB family nutrient-binding outer membrane lipoprotein</fullName>
    </submittedName>
</protein>
<comment type="caution">
    <text evidence="2">The sequence shown here is derived from an EMBL/GenBank/DDBJ whole genome shotgun (WGS) entry which is preliminary data.</text>
</comment>
<dbReference type="Proteomes" id="UP000253410">
    <property type="component" value="Unassembled WGS sequence"/>
</dbReference>
<dbReference type="EMBL" id="QFFJ01000001">
    <property type="protein sequence ID" value="RBL91772.1"/>
    <property type="molecule type" value="Genomic_DNA"/>
</dbReference>
<name>A0A365XZJ8_9BACT</name>
<dbReference type="InterPro" id="IPR011990">
    <property type="entry name" value="TPR-like_helical_dom_sf"/>
</dbReference>
<evidence type="ECO:0000313" key="2">
    <source>
        <dbReference type="EMBL" id="RBL91772.1"/>
    </source>
</evidence>
<dbReference type="SUPFAM" id="SSF48452">
    <property type="entry name" value="TPR-like"/>
    <property type="match status" value="1"/>
</dbReference>
<dbReference type="OrthoDB" id="9766256at2"/>
<sequence>MKAIYTTLFAAAAYLAVTPACSKFDAINTNPNATSSVTPSLLATNLILDITGSSASKSFVTPYMVSKHIAWGELAQSEQYNSFGRTSLGGMQVLTNVQKMISQAAPADKNAYTGLGLFIKAYKLYYLSMSLGDIPYSDALNGETGNVRPKYDEQKKVMQQVLADLENADKLLSAAGNFSGDPTQLGGSADLWRRVINSFRLKVLISLSKKVTDPDLRIKEQFAQIATTSPLLRSNADNLQTVYSNKAGQIYPYNNTLFKGTAYGMISSVIIDTLKKLNDYRLFYYAAPSAYAIKTEGKKADDWNAYPGTDPTPEFSTIAKIYTAGKHCAYNLRYTDNAPGEPVIRIGYAEQNFILAEAAVLGWTSGSAKTFYEEGVKAAMNFVATNTPDDIRYHSGRKITADYINNTYLTGTDVGFATTADMQLKQIYVQKYILYFMQHPWDAYYECRRTGYPVLPVNPATSLNQDDKTQMPVRWMYPQDEYDYNQVNLKEALQRQYGGADKTNNIMWILK</sequence>
<accession>A0A365XZJ8</accession>
<reference evidence="2 3" key="1">
    <citation type="submission" date="2018-05" db="EMBL/GenBank/DDBJ databases">
        <title>Chitinophaga sp. K3CV102501T nov., isolated from isolated from a monsoon evergreen broad-leaved forest soil.</title>
        <authorList>
            <person name="Lv Y."/>
        </authorList>
    </citation>
    <scope>NUCLEOTIDE SEQUENCE [LARGE SCALE GENOMIC DNA]</scope>
    <source>
        <strain evidence="2 3">GDMCC 1.1325</strain>
    </source>
</reference>
<organism evidence="2 3">
    <name type="scientific">Chitinophaga flava</name>
    <dbReference type="NCBI Taxonomy" id="2259036"/>
    <lineage>
        <taxon>Bacteria</taxon>
        <taxon>Pseudomonadati</taxon>
        <taxon>Bacteroidota</taxon>
        <taxon>Chitinophagia</taxon>
        <taxon>Chitinophagales</taxon>
        <taxon>Chitinophagaceae</taxon>
        <taxon>Chitinophaga</taxon>
    </lineage>
</organism>
<keyword evidence="3" id="KW-1185">Reference proteome</keyword>